<protein>
    <submittedName>
        <fullName evidence="1">Uncharacterized protein</fullName>
    </submittedName>
</protein>
<reference evidence="1" key="1">
    <citation type="journal article" date="2015" name="Nature">
        <title>Complex archaea that bridge the gap between prokaryotes and eukaryotes.</title>
        <authorList>
            <person name="Spang A."/>
            <person name="Saw J.H."/>
            <person name="Jorgensen S.L."/>
            <person name="Zaremba-Niedzwiedzka K."/>
            <person name="Martijn J."/>
            <person name="Lind A.E."/>
            <person name="van Eijk R."/>
            <person name="Schleper C."/>
            <person name="Guy L."/>
            <person name="Ettema T.J."/>
        </authorList>
    </citation>
    <scope>NUCLEOTIDE SEQUENCE</scope>
</reference>
<evidence type="ECO:0000313" key="1">
    <source>
        <dbReference type="EMBL" id="KKL64998.1"/>
    </source>
</evidence>
<comment type="caution">
    <text evidence="1">The sequence shown here is derived from an EMBL/GenBank/DDBJ whole genome shotgun (WGS) entry which is preliminary data.</text>
</comment>
<sequence length="69" mass="7584">MIVLPVKISTLTALKEVPAYCEPTMPDCFCPVIMVAMNVPNVHPAASHCARHRHPFWQGHLVVAGSYSL</sequence>
<dbReference type="AlphaFoldDB" id="A0A0F9DT36"/>
<feature type="non-terminal residue" evidence="1">
    <location>
        <position position="69"/>
    </location>
</feature>
<name>A0A0F9DT36_9ZZZZ</name>
<dbReference type="EMBL" id="LAZR01027673">
    <property type="protein sequence ID" value="KKL64998.1"/>
    <property type="molecule type" value="Genomic_DNA"/>
</dbReference>
<organism evidence="1">
    <name type="scientific">marine sediment metagenome</name>
    <dbReference type="NCBI Taxonomy" id="412755"/>
    <lineage>
        <taxon>unclassified sequences</taxon>
        <taxon>metagenomes</taxon>
        <taxon>ecological metagenomes</taxon>
    </lineage>
</organism>
<proteinExistence type="predicted"/>
<gene>
    <name evidence="1" type="ORF">LCGC14_2159440</name>
</gene>
<accession>A0A0F9DT36</accession>